<proteinExistence type="predicted"/>
<organism evidence="1 2">
    <name type="scientific">Planoprotostelium fungivorum</name>
    <dbReference type="NCBI Taxonomy" id="1890364"/>
    <lineage>
        <taxon>Eukaryota</taxon>
        <taxon>Amoebozoa</taxon>
        <taxon>Evosea</taxon>
        <taxon>Variosea</taxon>
        <taxon>Cavosteliida</taxon>
        <taxon>Cavosteliaceae</taxon>
        <taxon>Planoprotostelium</taxon>
    </lineage>
</organism>
<protein>
    <submittedName>
        <fullName evidence="1">Uncharacterized protein</fullName>
    </submittedName>
</protein>
<dbReference type="InterPro" id="IPR043502">
    <property type="entry name" value="DNA/RNA_pol_sf"/>
</dbReference>
<dbReference type="InterPro" id="IPR017964">
    <property type="entry name" value="DNA-dir_DNA_pol_B_CS"/>
</dbReference>
<accession>A0A2P6MWT0</accession>
<dbReference type="GO" id="GO:0000166">
    <property type="term" value="F:nucleotide binding"/>
    <property type="evidence" value="ECO:0007669"/>
    <property type="project" value="InterPro"/>
</dbReference>
<keyword evidence="2" id="KW-1185">Reference proteome</keyword>
<dbReference type="PROSITE" id="PS00116">
    <property type="entry name" value="DNA_POLYMERASE_B"/>
    <property type="match status" value="1"/>
</dbReference>
<dbReference type="GO" id="GO:0003676">
    <property type="term" value="F:nucleic acid binding"/>
    <property type="evidence" value="ECO:0007669"/>
    <property type="project" value="InterPro"/>
</dbReference>
<gene>
    <name evidence="1" type="ORF">PROFUN_15344</name>
</gene>
<reference evidence="1 2" key="1">
    <citation type="journal article" date="2018" name="Genome Biol. Evol.">
        <title>Multiple Roots of Fruiting Body Formation in Amoebozoa.</title>
        <authorList>
            <person name="Hillmann F."/>
            <person name="Forbes G."/>
            <person name="Novohradska S."/>
            <person name="Ferling I."/>
            <person name="Riege K."/>
            <person name="Groth M."/>
            <person name="Westermann M."/>
            <person name="Marz M."/>
            <person name="Spaller T."/>
            <person name="Winckler T."/>
            <person name="Schaap P."/>
            <person name="Glockner G."/>
        </authorList>
    </citation>
    <scope>NUCLEOTIDE SEQUENCE [LARGE SCALE GENOMIC DNA]</scope>
    <source>
        <strain evidence="1 2">Jena</strain>
    </source>
</reference>
<evidence type="ECO:0000313" key="2">
    <source>
        <dbReference type="Proteomes" id="UP000241769"/>
    </source>
</evidence>
<dbReference type="AlphaFoldDB" id="A0A2P6MWT0"/>
<dbReference type="InParanoid" id="A0A2P6MWT0"/>
<dbReference type="SUPFAM" id="SSF56672">
    <property type="entry name" value="DNA/RNA polymerases"/>
    <property type="match status" value="1"/>
</dbReference>
<name>A0A2P6MWT0_9EUKA</name>
<sequence length="402" mass="46304">MDHLKSQLKIKHNKTALQTEKLMYNLFPKDNYCIYSEILKQKAEDGIYMGKQTSNDNLITKSSSEKEFYKLMVNSGFGKMLQSDDKYNKSLLINSPESFMKQTIGRTITDWSVMRPADKQHKGLIEVRLQKDKCNMKSAKHVGSAILTWSKVLMLDFVYNCLYQHYDRAEVDLLYTDTDSIYMQVGTANYEEFEQRLPDHLQKLHFAAAGDITPGKMKLECELKEAVFVKPKTYSYVKKDGKQDVKNKGVVLSQNKEILIFDSYKRAVFSVNKAALDGWYDKRIMIDNIHTVPFGLYSKQFSEEDVMNRIMKNLAARVNIGMSQLKSYLQCTQEQLKTHLISQFHSGMSLMNYGVLWNLDHTIPVSFAKDNLKALCHHSNIQPMLITENSSKCADLGLPKEM</sequence>
<evidence type="ECO:0000313" key="1">
    <source>
        <dbReference type="EMBL" id="PRP76116.1"/>
    </source>
</evidence>
<comment type="caution">
    <text evidence="1">The sequence shown here is derived from an EMBL/GenBank/DDBJ whole genome shotgun (WGS) entry which is preliminary data.</text>
</comment>
<dbReference type="Proteomes" id="UP000241769">
    <property type="component" value="Unassembled WGS sequence"/>
</dbReference>
<dbReference type="InterPro" id="IPR023211">
    <property type="entry name" value="DNA_pol_palm_dom_sf"/>
</dbReference>
<dbReference type="OrthoDB" id="6602337at2759"/>
<dbReference type="Gene3D" id="3.90.1600.10">
    <property type="entry name" value="Palm domain of DNA polymerase"/>
    <property type="match status" value="1"/>
</dbReference>
<dbReference type="EMBL" id="MDYQ01000350">
    <property type="protein sequence ID" value="PRP76116.1"/>
    <property type="molecule type" value="Genomic_DNA"/>
</dbReference>